<evidence type="ECO:0000313" key="1">
    <source>
        <dbReference type="EMBL" id="MEN0643515.1"/>
    </source>
</evidence>
<dbReference type="PANTHER" id="PTHR41263">
    <property type="entry name" value="ASPARTYL-PHOSPHATE PHOSPHATASE YISI"/>
    <property type="match status" value="1"/>
</dbReference>
<dbReference type="InterPro" id="IPR036638">
    <property type="entry name" value="HLH_DNA-bd_sf"/>
</dbReference>
<sequence>MKYQEIEWKRRQMFLLAEKYGMTSERTIRCSQELDLLLNDIQHRLSANGPSSIR</sequence>
<dbReference type="SUPFAM" id="SSF140500">
    <property type="entry name" value="BAS1536-like"/>
    <property type="match status" value="1"/>
</dbReference>
<comment type="caution">
    <text evidence="1">The sequence shown here is derived from an EMBL/GenBank/DDBJ whole genome shotgun (WGS) entry which is preliminary data.</text>
</comment>
<evidence type="ECO:0000313" key="2">
    <source>
        <dbReference type="Proteomes" id="UP001418796"/>
    </source>
</evidence>
<dbReference type="RefSeq" id="WP_343130424.1">
    <property type="nucleotide sequence ID" value="NZ_JBCITK010000001.1"/>
</dbReference>
<dbReference type="PANTHER" id="PTHR41263:SF1">
    <property type="entry name" value="ASPARTYL-PHOSPHATE PHOSPHATASE YISI"/>
    <property type="match status" value="1"/>
</dbReference>
<dbReference type="Pfam" id="PF09388">
    <property type="entry name" value="SpoOE-like"/>
    <property type="match status" value="1"/>
</dbReference>
<name>A0ABU9VIK5_9BACI</name>
<accession>A0ABU9VIK5</accession>
<dbReference type="InterPro" id="IPR018540">
    <property type="entry name" value="Spo0E-like"/>
</dbReference>
<dbReference type="InterPro" id="IPR053028">
    <property type="entry name" value="Spo0E-like_phosphatase"/>
</dbReference>
<protein>
    <submittedName>
        <fullName evidence="1">Aspartyl-phosphate phosphatase Spo0E family protein</fullName>
    </submittedName>
</protein>
<proteinExistence type="predicted"/>
<dbReference type="Gene3D" id="4.10.280.10">
    <property type="entry name" value="Helix-loop-helix DNA-binding domain"/>
    <property type="match status" value="1"/>
</dbReference>
<dbReference type="EMBL" id="JBCITK010000001">
    <property type="protein sequence ID" value="MEN0643515.1"/>
    <property type="molecule type" value="Genomic_DNA"/>
</dbReference>
<dbReference type="InterPro" id="IPR037208">
    <property type="entry name" value="Spo0E-like_sf"/>
</dbReference>
<reference evidence="1 2" key="1">
    <citation type="submission" date="2024-03" db="EMBL/GenBank/DDBJ databases">
        <title>Bacilli Hybrid Assemblies.</title>
        <authorList>
            <person name="Kovac J."/>
        </authorList>
    </citation>
    <scope>NUCLEOTIDE SEQUENCE [LARGE SCALE GENOMIC DNA]</scope>
    <source>
        <strain evidence="1 2">FSL R7-0666</strain>
    </source>
</reference>
<gene>
    <name evidence="1" type="ORF">MKY91_10190</name>
</gene>
<dbReference type="Proteomes" id="UP001418796">
    <property type="component" value="Unassembled WGS sequence"/>
</dbReference>
<organism evidence="1 2">
    <name type="scientific">Alkalicoccobacillus gibsonii</name>
    <dbReference type="NCBI Taxonomy" id="79881"/>
    <lineage>
        <taxon>Bacteria</taxon>
        <taxon>Bacillati</taxon>
        <taxon>Bacillota</taxon>
        <taxon>Bacilli</taxon>
        <taxon>Bacillales</taxon>
        <taxon>Bacillaceae</taxon>
        <taxon>Alkalicoccobacillus</taxon>
    </lineage>
</organism>
<keyword evidence="2" id="KW-1185">Reference proteome</keyword>